<comment type="caution">
    <text evidence="2">The sequence shown here is derived from an EMBL/GenBank/DDBJ whole genome shotgun (WGS) entry which is preliminary data.</text>
</comment>
<evidence type="ECO:0000313" key="3">
    <source>
        <dbReference type="Proteomes" id="UP000604825"/>
    </source>
</evidence>
<gene>
    <name evidence="2" type="ORF">NCGR_LOCUS49704</name>
</gene>
<evidence type="ECO:0000313" key="2">
    <source>
        <dbReference type="EMBL" id="CAD6266399.1"/>
    </source>
</evidence>
<feature type="region of interest" description="Disordered" evidence="1">
    <location>
        <begin position="88"/>
        <end position="125"/>
    </location>
</feature>
<proteinExistence type="predicted"/>
<reference evidence="2" key="1">
    <citation type="submission" date="2020-10" db="EMBL/GenBank/DDBJ databases">
        <authorList>
            <person name="Han B."/>
            <person name="Lu T."/>
            <person name="Zhao Q."/>
            <person name="Huang X."/>
            <person name="Zhao Y."/>
        </authorList>
    </citation>
    <scope>NUCLEOTIDE SEQUENCE</scope>
</reference>
<organism evidence="2 3">
    <name type="scientific">Miscanthus lutarioriparius</name>
    <dbReference type="NCBI Taxonomy" id="422564"/>
    <lineage>
        <taxon>Eukaryota</taxon>
        <taxon>Viridiplantae</taxon>
        <taxon>Streptophyta</taxon>
        <taxon>Embryophyta</taxon>
        <taxon>Tracheophyta</taxon>
        <taxon>Spermatophyta</taxon>
        <taxon>Magnoliopsida</taxon>
        <taxon>Liliopsida</taxon>
        <taxon>Poales</taxon>
        <taxon>Poaceae</taxon>
        <taxon>PACMAD clade</taxon>
        <taxon>Panicoideae</taxon>
        <taxon>Andropogonodae</taxon>
        <taxon>Andropogoneae</taxon>
        <taxon>Saccharinae</taxon>
        <taxon>Miscanthus</taxon>
    </lineage>
</organism>
<dbReference type="AlphaFoldDB" id="A0A811R8P3"/>
<sequence>MTAMLLTLHETEAEREGRIGLLQPLRRALCRRPTTGAMNNAAARAAGPRGSAGIRIPTPCRSSCGHGGRSGVRAGTGGMARKTMCVSCSMRRRSSRSHGSTASSPASTPRDMGSTRRRSRRASTHYRFPLSAKYARSLPCLAAKFKSESFVQQCGGKSGDTCK</sequence>
<dbReference type="EMBL" id="CAJGYO010000013">
    <property type="protein sequence ID" value="CAD6266399.1"/>
    <property type="molecule type" value="Genomic_DNA"/>
</dbReference>
<name>A0A811R8P3_9POAL</name>
<feature type="compositionally biased region" description="Low complexity" evidence="1">
    <location>
        <begin position="97"/>
        <end position="110"/>
    </location>
</feature>
<accession>A0A811R8P3</accession>
<keyword evidence="3" id="KW-1185">Reference proteome</keyword>
<feature type="compositionally biased region" description="Basic residues" evidence="1">
    <location>
        <begin position="115"/>
        <end position="124"/>
    </location>
</feature>
<dbReference type="Proteomes" id="UP000604825">
    <property type="component" value="Unassembled WGS sequence"/>
</dbReference>
<protein>
    <submittedName>
        <fullName evidence="2">Uncharacterized protein</fullName>
    </submittedName>
</protein>
<evidence type="ECO:0000256" key="1">
    <source>
        <dbReference type="SAM" id="MobiDB-lite"/>
    </source>
</evidence>